<gene>
    <name evidence="2" type="ORF">EYF80_026895</name>
</gene>
<evidence type="ECO:0000313" key="3">
    <source>
        <dbReference type="Proteomes" id="UP000314294"/>
    </source>
</evidence>
<evidence type="ECO:0000256" key="1">
    <source>
        <dbReference type="SAM" id="MobiDB-lite"/>
    </source>
</evidence>
<organism evidence="2 3">
    <name type="scientific">Liparis tanakae</name>
    <name type="common">Tanaka's snailfish</name>
    <dbReference type="NCBI Taxonomy" id="230148"/>
    <lineage>
        <taxon>Eukaryota</taxon>
        <taxon>Metazoa</taxon>
        <taxon>Chordata</taxon>
        <taxon>Craniata</taxon>
        <taxon>Vertebrata</taxon>
        <taxon>Euteleostomi</taxon>
        <taxon>Actinopterygii</taxon>
        <taxon>Neopterygii</taxon>
        <taxon>Teleostei</taxon>
        <taxon>Neoteleostei</taxon>
        <taxon>Acanthomorphata</taxon>
        <taxon>Eupercaria</taxon>
        <taxon>Perciformes</taxon>
        <taxon>Cottioidei</taxon>
        <taxon>Cottales</taxon>
        <taxon>Liparidae</taxon>
        <taxon>Liparis</taxon>
    </lineage>
</organism>
<sequence length="94" mass="10480">MVCSTISAAPRSCSRACWYSSFCFSISFSSFSYLGEAVLRQCDQLLFSGGTDVEPDRKQALQGGNDETLPRVSNESIELQTDDSQWDQQHNQCL</sequence>
<dbReference type="EMBL" id="SRLO01000285">
    <property type="protein sequence ID" value="TNN62820.1"/>
    <property type="molecule type" value="Genomic_DNA"/>
</dbReference>
<keyword evidence="3" id="KW-1185">Reference proteome</keyword>
<name>A0A4Z2HBC1_9TELE</name>
<proteinExistence type="predicted"/>
<feature type="region of interest" description="Disordered" evidence="1">
    <location>
        <begin position="56"/>
        <end position="94"/>
    </location>
</feature>
<reference evidence="2 3" key="1">
    <citation type="submission" date="2019-03" db="EMBL/GenBank/DDBJ databases">
        <title>First draft genome of Liparis tanakae, snailfish: a comprehensive survey of snailfish specific genes.</title>
        <authorList>
            <person name="Kim W."/>
            <person name="Song I."/>
            <person name="Jeong J.-H."/>
            <person name="Kim D."/>
            <person name="Kim S."/>
            <person name="Ryu S."/>
            <person name="Song J.Y."/>
            <person name="Lee S.K."/>
        </authorList>
    </citation>
    <scope>NUCLEOTIDE SEQUENCE [LARGE SCALE GENOMIC DNA]</scope>
    <source>
        <tissue evidence="2">Muscle</tissue>
    </source>
</reference>
<evidence type="ECO:0000313" key="2">
    <source>
        <dbReference type="EMBL" id="TNN62820.1"/>
    </source>
</evidence>
<dbReference type="Proteomes" id="UP000314294">
    <property type="component" value="Unassembled WGS sequence"/>
</dbReference>
<comment type="caution">
    <text evidence="2">The sequence shown here is derived from an EMBL/GenBank/DDBJ whole genome shotgun (WGS) entry which is preliminary data.</text>
</comment>
<accession>A0A4Z2HBC1</accession>
<dbReference type="AlphaFoldDB" id="A0A4Z2HBC1"/>
<protein>
    <submittedName>
        <fullName evidence="2">Uncharacterized protein</fullName>
    </submittedName>
</protein>